<keyword evidence="2" id="KW-0813">Transport</keyword>
<dbReference type="EMBL" id="CP100355">
    <property type="protein sequence ID" value="UTF53426.1"/>
    <property type="molecule type" value="Genomic_DNA"/>
</dbReference>
<dbReference type="KEGG" id="sawl:NGM29_16910"/>
<keyword evidence="4" id="KW-0249">Electron transport</keyword>
<dbReference type="PROSITE" id="PS00196">
    <property type="entry name" value="COPPER_BLUE"/>
    <property type="match status" value="1"/>
</dbReference>
<accession>A0A9E7SVX0</accession>
<dbReference type="GO" id="GO:0005507">
    <property type="term" value="F:copper ion binding"/>
    <property type="evidence" value="ECO:0007669"/>
    <property type="project" value="InterPro"/>
</dbReference>
<dbReference type="AlphaFoldDB" id="A0A9E7SVX0"/>
<sequence length="144" mass="15554">MHRRVYLATAGSAALAGLAGCTVVGDVGEQVFGESEYDIGMTRNEFLPAEYETTVGEPVVWKNTSESIHTITAIEGRLPDGAEYFATGGHDDQESAEDAWHDDHGGAIDIRDTFEYTFEVPGTYHYICVPHVGGGMVGRVVVTE</sequence>
<dbReference type="InterPro" id="IPR008972">
    <property type="entry name" value="Cupredoxin"/>
</dbReference>
<dbReference type="GO" id="GO:0016020">
    <property type="term" value="C:membrane"/>
    <property type="evidence" value="ECO:0007669"/>
    <property type="project" value="UniProtKB-SubCell"/>
</dbReference>
<evidence type="ECO:0000256" key="5">
    <source>
        <dbReference type="ARBA" id="ARBA00023008"/>
    </source>
</evidence>
<dbReference type="RefSeq" id="WP_254157879.1">
    <property type="nucleotide sequence ID" value="NZ_CP100355.1"/>
</dbReference>
<dbReference type="PANTHER" id="PTHR34192:SF10">
    <property type="entry name" value="PLASTOCYANIN MAJOR ISOFORM, CHLOROPLASTIC-RELATED"/>
    <property type="match status" value="1"/>
</dbReference>
<evidence type="ECO:0000313" key="9">
    <source>
        <dbReference type="Proteomes" id="UP001056855"/>
    </source>
</evidence>
<evidence type="ECO:0000313" key="8">
    <source>
        <dbReference type="EMBL" id="UTF53426.1"/>
    </source>
</evidence>
<keyword evidence="6" id="KW-0472">Membrane</keyword>
<gene>
    <name evidence="8" type="ORF">NGM29_16910</name>
</gene>
<proteinExistence type="predicted"/>
<feature type="domain" description="Blue (type 1) copper" evidence="7">
    <location>
        <begin position="44"/>
        <end position="142"/>
    </location>
</feature>
<comment type="subcellular location">
    <subcellularLocation>
        <location evidence="1">Membrane</location>
    </subcellularLocation>
</comment>
<name>A0A9E7SVX0_9EURY</name>
<evidence type="ECO:0000256" key="3">
    <source>
        <dbReference type="ARBA" id="ARBA00022723"/>
    </source>
</evidence>
<dbReference type="Proteomes" id="UP001056855">
    <property type="component" value="Chromosome"/>
</dbReference>
<keyword evidence="3" id="KW-0479">Metal-binding</keyword>
<dbReference type="Pfam" id="PF00127">
    <property type="entry name" value="Copper-bind"/>
    <property type="match status" value="1"/>
</dbReference>
<reference evidence="8" key="1">
    <citation type="submission" date="2022-06" db="EMBL/GenBank/DDBJ databases">
        <title>Diverse halophilic archaea isolated from saline environments.</title>
        <authorList>
            <person name="Cui H.-L."/>
        </authorList>
    </citation>
    <scope>NUCLEOTIDE SEQUENCE</scope>
    <source>
        <strain evidence="8">WLHS1</strain>
    </source>
</reference>
<dbReference type="SUPFAM" id="SSF49503">
    <property type="entry name" value="Cupredoxins"/>
    <property type="match status" value="1"/>
</dbReference>
<dbReference type="GeneID" id="73291762"/>
<evidence type="ECO:0000256" key="2">
    <source>
        <dbReference type="ARBA" id="ARBA00022448"/>
    </source>
</evidence>
<dbReference type="InterPro" id="IPR028871">
    <property type="entry name" value="BlueCu_1_BS"/>
</dbReference>
<keyword evidence="9" id="KW-1185">Reference proteome</keyword>
<evidence type="ECO:0000256" key="1">
    <source>
        <dbReference type="ARBA" id="ARBA00004370"/>
    </source>
</evidence>
<protein>
    <submittedName>
        <fullName evidence="8">Plastocyanin/azurin family copper-binding protein</fullName>
    </submittedName>
</protein>
<dbReference type="InterPro" id="IPR000923">
    <property type="entry name" value="BlueCu_1"/>
</dbReference>
<organism evidence="8 9">
    <name type="scientific">Natronosalvus rutilus</name>
    <dbReference type="NCBI Taxonomy" id="2953753"/>
    <lineage>
        <taxon>Archaea</taxon>
        <taxon>Methanobacteriati</taxon>
        <taxon>Methanobacteriota</taxon>
        <taxon>Stenosarchaea group</taxon>
        <taxon>Halobacteria</taxon>
        <taxon>Halobacteriales</taxon>
        <taxon>Natrialbaceae</taxon>
        <taxon>Natronosalvus</taxon>
    </lineage>
</organism>
<dbReference type="Gene3D" id="2.60.40.420">
    <property type="entry name" value="Cupredoxins - blue copper proteins"/>
    <property type="match status" value="1"/>
</dbReference>
<evidence type="ECO:0000256" key="6">
    <source>
        <dbReference type="ARBA" id="ARBA00023136"/>
    </source>
</evidence>
<dbReference type="GO" id="GO:0009055">
    <property type="term" value="F:electron transfer activity"/>
    <property type="evidence" value="ECO:0007669"/>
    <property type="project" value="InterPro"/>
</dbReference>
<keyword evidence="5" id="KW-0186">Copper</keyword>
<dbReference type="PROSITE" id="PS51257">
    <property type="entry name" value="PROKAR_LIPOPROTEIN"/>
    <property type="match status" value="1"/>
</dbReference>
<dbReference type="PANTHER" id="PTHR34192">
    <property type="entry name" value="PLASTOCYANIN MAJOR ISOFORM, CHLOROPLASTIC-RELATED"/>
    <property type="match status" value="1"/>
</dbReference>
<evidence type="ECO:0000256" key="4">
    <source>
        <dbReference type="ARBA" id="ARBA00022982"/>
    </source>
</evidence>
<evidence type="ECO:0000259" key="7">
    <source>
        <dbReference type="Pfam" id="PF00127"/>
    </source>
</evidence>